<protein>
    <recommendedName>
        <fullName evidence="9">Lipopolysaccharide biosynthesis protein</fullName>
    </recommendedName>
</protein>
<keyword evidence="8" id="KW-1185">Reference proteome</keyword>
<feature type="transmembrane region" description="Helical" evidence="6">
    <location>
        <begin position="47"/>
        <end position="72"/>
    </location>
</feature>
<evidence type="ECO:0000256" key="5">
    <source>
        <dbReference type="ARBA" id="ARBA00023136"/>
    </source>
</evidence>
<feature type="transmembrane region" description="Helical" evidence="6">
    <location>
        <begin position="327"/>
        <end position="351"/>
    </location>
</feature>
<evidence type="ECO:0000313" key="7">
    <source>
        <dbReference type="EMBL" id="RJG51636.1"/>
    </source>
</evidence>
<feature type="transmembrane region" description="Helical" evidence="6">
    <location>
        <begin position="111"/>
        <end position="127"/>
    </location>
</feature>
<reference evidence="7 8" key="2">
    <citation type="submission" date="2019-01" db="EMBL/GenBank/DDBJ databases">
        <title>Motilimonas pumilus sp. nov., isolated from the gut of sea cucumber (Apostichopus japonicus).</title>
        <authorList>
            <person name="Wang F.-Q."/>
            <person name="Ren L.-H."/>
            <person name="Lin Y.-W."/>
            <person name="Sun G.-H."/>
            <person name="Du Z.-J."/>
            <person name="Zhao J.-X."/>
            <person name="Liu X.-J."/>
            <person name="Liu L.-J."/>
        </authorList>
    </citation>
    <scope>NUCLEOTIDE SEQUENCE [LARGE SCALE GENOMIC DNA]</scope>
    <source>
        <strain evidence="7 8">PLHSC7-2</strain>
    </source>
</reference>
<dbReference type="PANTHER" id="PTHR30250">
    <property type="entry name" value="PST FAMILY PREDICTED COLANIC ACID TRANSPORTER"/>
    <property type="match status" value="1"/>
</dbReference>
<dbReference type="RefSeq" id="WP_119909160.1">
    <property type="nucleotide sequence ID" value="NZ_QZCH01000001.1"/>
</dbReference>
<evidence type="ECO:0000256" key="3">
    <source>
        <dbReference type="ARBA" id="ARBA00022692"/>
    </source>
</evidence>
<feature type="transmembrane region" description="Helical" evidence="6">
    <location>
        <begin position="84"/>
        <end position="105"/>
    </location>
</feature>
<evidence type="ECO:0000256" key="4">
    <source>
        <dbReference type="ARBA" id="ARBA00022989"/>
    </source>
</evidence>
<proteinExistence type="predicted"/>
<keyword evidence="5 6" id="KW-0472">Membrane</keyword>
<dbReference type="InterPro" id="IPR050833">
    <property type="entry name" value="Poly_Biosynth_Transport"/>
</dbReference>
<feature type="transmembrane region" description="Helical" evidence="6">
    <location>
        <begin position="148"/>
        <end position="164"/>
    </location>
</feature>
<evidence type="ECO:0000313" key="8">
    <source>
        <dbReference type="Proteomes" id="UP000283255"/>
    </source>
</evidence>
<dbReference type="AlphaFoldDB" id="A0A418YKY0"/>
<name>A0A418YKY0_9GAMM</name>
<comment type="subcellular location">
    <subcellularLocation>
        <location evidence="1">Cell membrane</location>
        <topology evidence="1">Multi-pass membrane protein</topology>
    </subcellularLocation>
</comment>
<dbReference type="PANTHER" id="PTHR30250:SF11">
    <property type="entry name" value="O-ANTIGEN TRANSPORTER-RELATED"/>
    <property type="match status" value="1"/>
</dbReference>
<feature type="transmembrane region" description="Helical" evidence="6">
    <location>
        <begin position="247"/>
        <end position="269"/>
    </location>
</feature>
<dbReference type="Proteomes" id="UP000283255">
    <property type="component" value="Unassembled WGS sequence"/>
</dbReference>
<feature type="transmembrane region" description="Helical" evidence="6">
    <location>
        <begin position="12"/>
        <end position="35"/>
    </location>
</feature>
<evidence type="ECO:0000256" key="1">
    <source>
        <dbReference type="ARBA" id="ARBA00004651"/>
    </source>
</evidence>
<comment type="caution">
    <text evidence="7">The sequence shown here is derived from an EMBL/GenBank/DDBJ whole genome shotgun (WGS) entry which is preliminary data.</text>
</comment>
<gene>
    <name evidence="7" type="ORF">D1Z90_02600</name>
</gene>
<organism evidence="7 8">
    <name type="scientific">Motilimonas pumila</name>
    <dbReference type="NCBI Taxonomy" id="2303987"/>
    <lineage>
        <taxon>Bacteria</taxon>
        <taxon>Pseudomonadati</taxon>
        <taxon>Pseudomonadota</taxon>
        <taxon>Gammaproteobacteria</taxon>
        <taxon>Alteromonadales</taxon>
        <taxon>Alteromonadales genera incertae sedis</taxon>
        <taxon>Motilimonas</taxon>
    </lineage>
</organism>
<keyword evidence="4 6" id="KW-1133">Transmembrane helix</keyword>
<sequence>MKISSLKIDNLGAYLTTGGGVAAAQLISFASIPFIARLSGPEIFGQYSYYFSLITVLCVFCSFKLELSFFTLNDKDIQILESFFFKHILLCGGLIASAFTAIYYSGDLADILLFLSFFFSFFAICGFEFRIQKNIKLGEFMWNAKGRVCRAALFPLFYGFFYFIDFTTFHSIIIAFACANLTADIVFLNNKKAEHSTLPFIASIRHLWPKVKRTVLYLTPAHFLNRYTSGAIILIAGFYDESYAAEIALYAIAVKFLVAPANIVISATSDVIKREVLVNPKAALKNFKKISLFTVSIGAVVSGVVYFLGAPIAALVLGESWIGVADYAVALLPYFLVILIFSPITHTYVILKRQDIDFYWQVFNAIAISCAVLVAINSGFLMAVKMYSVTAAAMMLVSFLICYKLISEHEVVQC</sequence>
<evidence type="ECO:0000256" key="2">
    <source>
        <dbReference type="ARBA" id="ARBA00022475"/>
    </source>
</evidence>
<evidence type="ECO:0000256" key="6">
    <source>
        <dbReference type="SAM" id="Phobius"/>
    </source>
</evidence>
<feature type="transmembrane region" description="Helical" evidence="6">
    <location>
        <begin position="358"/>
        <end position="380"/>
    </location>
</feature>
<keyword evidence="3 6" id="KW-0812">Transmembrane</keyword>
<dbReference type="GO" id="GO:0005886">
    <property type="term" value="C:plasma membrane"/>
    <property type="evidence" value="ECO:0007669"/>
    <property type="project" value="UniProtKB-SubCell"/>
</dbReference>
<reference evidence="7 8" key="1">
    <citation type="submission" date="2018-09" db="EMBL/GenBank/DDBJ databases">
        <authorList>
            <person name="Wang F."/>
        </authorList>
    </citation>
    <scope>NUCLEOTIDE SEQUENCE [LARGE SCALE GENOMIC DNA]</scope>
    <source>
        <strain evidence="7 8">PLHSC7-2</strain>
    </source>
</reference>
<dbReference type="OrthoDB" id="3831435at2"/>
<keyword evidence="2" id="KW-1003">Cell membrane</keyword>
<feature type="transmembrane region" description="Helical" evidence="6">
    <location>
        <begin position="386"/>
        <end position="406"/>
    </location>
</feature>
<feature type="transmembrane region" description="Helical" evidence="6">
    <location>
        <begin position="290"/>
        <end position="315"/>
    </location>
</feature>
<evidence type="ECO:0008006" key="9">
    <source>
        <dbReference type="Google" id="ProtNLM"/>
    </source>
</evidence>
<dbReference type="EMBL" id="QZCH01000001">
    <property type="protein sequence ID" value="RJG51636.1"/>
    <property type="molecule type" value="Genomic_DNA"/>
</dbReference>
<accession>A0A418YKY0</accession>